<dbReference type="AlphaFoldDB" id="A0A193QJ61"/>
<accession>A0A193QJ61</accession>
<dbReference type="EMBL" id="LN854557">
    <property type="protein sequence ID" value="CRL45206.1"/>
    <property type="molecule type" value="Genomic_DNA"/>
</dbReference>
<gene>
    <name evidence="1" type="ORF">SGGMMB4_02768</name>
</gene>
<dbReference type="BioCyc" id="SGLO343509:SGP1_RS10905-MONOMER"/>
<reference evidence="1 2" key="1">
    <citation type="submission" date="2015-05" db="EMBL/GenBank/DDBJ databases">
        <authorList>
            <person name="Goodhead I."/>
        </authorList>
    </citation>
    <scope>NUCLEOTIDE SEQUENCE [LARGE SCALE GENOMIC DNA]</scope>
    <source>
        <strain evidence="2">morsitans</strain>
    </source>
</reference>
<sequence length="96" mass="10712">MAPVFPSIYGANYSTQKGKFFQRRGDIWIQIERYLPCATGTLNEPLEATAQRWLNELENGTLKTKRAIGSTGATKTAVYKLTEGGLKNNLPMKFAK</sequence>
<proteinExistence type="predicted"/>
<dbReference type="RefSeq" id="WP_041866904.1">
    <property type="nucleotide sequence ID" value="NC_007712.1"/>
</dbReference>
<dbReference type="OrthoDB" id="9901868at2"/>
<evidence type="ECO:0000313" key="2">
    <source>
        <dbReference type="Proteomes" id="UP000245838"/>
    </source>
</evidence>
<protein>
    <submittedName>
        <fullName evidence="1">Uncharacterized protein</fullName>
    </submittedName>
</protein>
<evidence type="ECO:0000313" key="1">
    <source>
        <dbReference type="EMBL" id="CRL45206.1"/>
    </source>
</evidence>
<dbReference type="Proteomes" id="UP000245838">
    <property type="component" value="Chromosome sggmmb4_Chromosome"/>
</dbReference>
<organism evidence="1 2">
    <name type="scientific">Sodalis glossinidius (strain morsitans)</name>
    <dbReference type="NCBI Taxonomy" id="343509"/>
    <lineage>
        <taxon>Bacteria</taxon>
        <taxon>Pseudomonadati</taxon>
        <taxon>Pseudomonadota</taxon>
        <taxon>Gammaproteobacteria</taxon>
        <taxon>Enterobacterales</taxon>
        <taxon>Bruguierivoracaceae</taxon>
        <taxon>Sodalis</taxon>
    </lineage>
</organism>
<name>A0A193QJ61_SODGM</name>